<keyword evidence="2" id="KW-1185">Reference proteome</keyword>
<dbReference type="InterPro" id="IPR015943">
    <property type="entry name" value="WD40/YVTN_repeat-like_dom_sf"/>
</dbReference>
<evidence type="ECO:0000313" key="1">
    <source>
        <dbReference type="EMBL" id="KAK7056913.1"/>
    </source>
</evidence>
<dbReference type="SUPFAM" id="SSF50978">
    <property type="entry name" value="WD40 repeat-like"/>
    <property type="match status" value="1"/>
</dbReference>
<dbReference type="EMBL" id="JAYKXP010000006">
    <property type="protein sequence ID" value="KAK7056913.1"/>
    <property type="molecule type" value="Genomic_DNA"/>
</dbReference>
<dbReference type="Proteomes" id="UP001383192">
    <property type="component" value="Unassembled WGS sequence"/>
</dbReference>
<evidence type="ECO:0000313" key="2">
    <source>
        <dbReference type="Proteomes" id="UP001383192"/>
    </source>
</evidence>
<organism evidence="1 2">
    <name type="scientific">Paramarasmius palmivorus</name>
    <dbReference type="NCBI Taxonomy" id="297713"/>
    <lineage>
        <taxon>Eukaryota</taxon>
        <taxon>Fungi</taxon>
        <taxon>Dikarya</taxon>
        <taxon>Basidiomycota</taxon>
        <taxon>Agaricomycotina</taxon>
        <taxon>Agaricomycetes</taxon>
        <taxon>Agaricomycetidae</taxon>
        <taxon>Agaricales</taxon>
        <taxon>Marasmiineae</taxon>
        <taxon>Marasmiaceae</taxon>
        <taxon>Paramarasmius</taxon>
    </lineage>
</organism>
<sequence>MTISNSRLVIAAGTDVYSYKFGISTRGDTPSVKLEGRCSLGDSRNSKRDITSVVFVDDGGLDRTVICGFRDGTISKIVLSAKPNTEALVPKIFQFSQEDDIVESLSSDRSFLLSLSASGQVKLTDISTFHTTSSLDLGKRSWTSHLCLEASTPYIALGTSSTTPLSVHTVREDEMSTSPTAVLGRTRKDHPMSAVYGLSRAPLSAPWGSSPQIIVSGWFDGRVRCYDLRSPLREAGPTCSEVPTALRPVLSLSDPWSDDPIYSVSCGGGTSSHIAAGSARHSVVSFWDVRYATQSGWSVYAPGNDRSPVYTVILESSRLFGATESRPFVYDFGPGVTVDTYPRISTEGLRQRKSNPASFYVTKYSHLPSNDH</sequence>
<dbReference type="AlphaFoldDB" id="A0AAW0DWY2"/>
<reference evidence="1 2" key="1">
    <citation type="submission" date="2024-01" db="EMBL/GenBank/DDBJ databases">
        <title>A draft genome for a cacao thread blight-causing isolate of Paramarasmius palmivorus.</title>
        <authorList>
            <person name="Baruah I.K."/>
            <person name="Bukari Y."/>
            <person name="Amoako-Attah I."/>
            <person name="Meinhardt L.W."/>
            <person name="Bailey B.A."/>
            <person name="Cohen S.P."/>
        </authorList>
    </citation>
    <scope>NUCLEOTIDE SEQUENCE [LARGE SCALE GENOMIC DNA]</scope>
    <source>
        <strain evidence="1 2">GH-12</strain>
    </source>
</reference>
<gene>
    <name evidence="1" type="ORF">VNI00_002631</name>
</gene>
<proteinExistence type="predicted"/>
<comment type="caution">
    <text evidence="1">The sequence shown here is derived from an EMBL/GenBank/DDBJ whole genome shotgun (WGS) entry which is preliminary data.</text>
</comment>
<protein>
    <submittedName>
        <fullName evidence="1">Uncharacterized protein</fullName>
    </submittedName>
</protein>
<accession>A0AAW0DWY2</accession>
<dbReference type="Gene3D" id="2.130.10.10">
    <property type="entry name" value="YVTN repeat-like/Quinoprotein amine dehydrogenase"/>
    <property type="match status" value="2"/>
</dbReference>
<dbReference type="InterPro" id="IPR036322">
    <property type="entry name" value="WD40_repeat_dom_sf"/>
</dbReference>
<name>A0AAW0DWY2_9AGAR</name>